<dbReference type="Pfam" id="PF01195">
    <property type="entry name" value="Pept_tRNA_hydro"/>
    <property type="match status" value="1"/>
</dbReference>
<comment type="similarity">
    <text evidence="5">Belongs to the PTH family.</text>
</comment>
<accession>A0A9P5UDM0</accession>
<evidence type="ECO:0000256" key="5">
    <source>
        <dbReference type="ARBA" id="ARBA00038063"/>
    </source>
</evidence>
<evidence type="ECO:0000256" key="3">
    <source>
        <dbReference type="ARBA" id="ARBA00022801"/>
    </source>
</evidence>
<protein>
    <recommendedName>
        <fullName evidence="1">peptidyl-tRNA hydrolase</fullName>
        <ecNumber evidence="1">3.1.1.29</ecNumber>
    </recommendedName>
</protein>
<dbReference type="Gene3D" id="3.40.50.1470">
    <property type="entry name" value="Peptidyl-tRNA hydrolase"/>
    <property type="match status" value="1"/>
</dbReference>
<organism evidence="6 7">
    <name type="scientific">Rhodocollybia butyracea</name>
    <dbReference type="NCBI Taxonomy" id="206335"/>
    <lineage>
        <taxon>Eukaryota</taxon>
        <taxon>Fungi</taxon>
        <taxon>Dikarya</taxon>
        <taxon>Basidiomycota</taxon>
        <taxon>Agaricomycotina</taxon>
        <taxon>Agaricomycetes</taxon>
        <taxon>Agaricomycetidae</taxon>
        <taxon>Agaricales</taxon>
        <taxon>Marasmiineae</taxon>
        <taxon>Omphalotaceae</taxon>
        <taxon>Rhodocollybia</taxon>
    </lineage>
</organism>
<dbReference type="EMBL" id="JADNRY010000010">
    <property type="protein sequence ID" value="KAF9075316.1"/>
    <property type="molecule type" value="Genomic_DNA"/>
</dbReference>
<dbReference type="PROSITE" id="PS01196">
    <property type="entry name" value="PEPT_TRNA_HYDROL_2"/>
    <property type="match status" value="1"/>
</dbReference>
<reference evidence="6" key="1">
    <citation type="submission" date="2020-11" db="EMBL/GenBank/DDBJ databases">
        <authorList>
            <consortium name="DOE Joint Genome Institute"/>
            <person name="Ahrendt S."/>
            <person name="Riley R."/>
            <person name="Andreopoulos W."/>
            <person name="Labutti K."/>
            <person name="Pangilinan J."/>
            <person name="Ruiz-Duenas F.J."/>
            <person name="Barrasa J.M."/>
            <person name="Sanchez-Garcia M."/>
            <person name="Camarero S."/>
            <person name="Miyauchi S."/>
            <person name="Serrano A."/>
            <person name="Linde D."/>
            <person name="Babiker R."/>
            <person name="Drula E."/>
            <person name="Ayuso-Fernandez I."/>
            <person name="Pacheco R."/>
            <person name="Padilla G."/>
            <person name="Ferreira P."/>
            <person name="Barriuso J."/>
            <person name="Kellner H."/>
            <person name="Castanera R."/>
            <person name="Alfaro M."/>
            <person name="Ramirez L."/>
            <person name="Pisabarro A.G."/>
            <person name="Kuo A."/>
            <person name="Tritt A."/>
            <person name="Lipzen A."/>
            <person name="He G."/>
            <person name="Yan M."/>
            <person name="Ng V."/>
            <person name="Cullen D."/>
            <person name="Martin F."/>
            <person name="Rosso M.-N."/>
            <person name="Henrissat B."/>
            <person name="Hibbett D."/>
            <person name="Martinez A.T."/>
            <person name="Grigoriev I.V."/>
        </authorList>
    </citation>
    <scope>NUCLEOTIDE SEQUENCE</scope>
    <source>
        <strain evidence="6">AH 40177</strain>
    </source>
</reference>
<dbReference type="GO" id="GO:0004045">
    <property type="term" value="F:peptidyl-tRNA hydrolase activity"/>
    <property type="evidence" value="ECO:0007669"/>
    <property type="project" value="UniProtKB-EC"/>
</dbReference>
<dbReference type="OrthoDB" id="1711136at2759"/>
<gene>
    <name evidence="6" type="ORF">BDP27DRAFT_1212832</name>
</gene>
<dbReference type="PANTHER" id="PTHR17224:SF1">
    <property type="entry name" value="PEPTIDYL-TRNA HYDROLASE"/>
    <property type="match status" value="1"/>
</dbReference>
<dbReference type="Proteomes" id="UP000772434">
    <property type="component" value="Unassembled WGS sequence"/>
</dbReference>
<dbReference type="NCBIfam" id="TIGR00447">
    <property type="entry name" value="pth"/>
    <property type="match status" value="1"/>
</dbReference>
<dbReference type="EC" id="3.1.1.29" evidence="1"/>
<evidence type="ECO:0000313" key="6">
    <source>
        <dbReference type="EMBL" id="KAF9075316.1"/>
    </source>
</evidence>
<dbReference type="InterPro" id="IPR018171">
    <property type="entry name" value="Pept_tRNA_hydro_CS"/>
</dbReference>
<dbReference type="AlphaFoldDB" id="A0A9P5UDM0"/>
<dbReference type="PANTHER" id="PTHR17224">
    <property type="entry name" value="PEPTIDYL-TRNA HYDROLASE"/>
    <property type="match status" value="1"/>
</dbReference>
<evidence type="ECO:0000313" key="7">
    <source>
        <dbReference type="Proteomes" id="UP000772434"/>
    </source>
</evidence>
<keyword evidence="7" id="KW-1185">Reference proteome</keyword>
<evidence type="ECO:0000256" key="2">
    <source>
        <dbReference type="ARBA" id="ARBA00022555"/>
    </source>
</evidence>
<dbReference type="SUPFAM" id="SSF53178">
    <property type="entry name" value="Peptidyl-tRNA hydrolase-like"/>
    <property type="match status" value="1"/>
</dbReference>
<name>A0A9P5UDM0_9AGAR</name>
<proteinExistence type="inferred from homology"/>
<evidence type="ECO:0000256" key="4">
    <source>
        <dbReference type="ARBA" id="ARBA00022884"/>
    </source>
</evidence>
<sequence length="186" mass="20138">MAVLIPQILVAGLGNLPMPSTRHSLGQYVIDALASRLGIRMSTDRKGIIGQGVVTLGDKPISLVLYKSKSFMNVSGPSIAEVYRSSVKSPNAMIILQDSMSHRVEQVSVKLGGSANGHNGIKSIISALGGEQGFYRFRLGIGERGGTDAANFVMGKLTPQERNYWNEDGLDRVLDEIDKISRKLPR</sequence>
<keyword evidence="3 6" id="KW-0378">Hydrolase</keyword>
<keyword evidence="4" id="KW-0694">RNA-binding</keyword>
<comment type="caution">
    <text evidence="6">The sequence shown here is derived from an EMBL/GenBank/DDBJ whole genome shotgun (WGS) entry which is preliminary data.</text>
</comment>
<evidence type="ECO:0000256" key="1">
    <source>
        <dbReference type="ARBA" id="ARBA00013260"/>
    </source>
</evidence>
<dbReference type="GO" id="GO:0000049">
    <property type="term" value="F:tRNA binding"/>
    <property type="evidence" value="ECO:0007669"/>
    <property type="project" value="UniProtKB-KW"/>
</dbReference>
<dbReference type="InterPro" id="IPR001328">
    <property type="entry name" value="Pept_tRNA_hydro"/>
</dbReference>
<keyword evidence="2" id="KW-0820">tRNA-binding</keyword>
<dbReference type="InterPro" id="IPR036416">
    <property type="entry name" value="Pept_tRNA_hydro_sf"/>
</dbReference>